<proteinExistence type="predicted"/>
<accession>A0A6J5LJF4</accession>
<gene>
    <name evidence="1" type="ORF">UFOVP121_2</name>
    <name evidence="2" type="ORF">UFOVP277_7</name>
</gene>
<dbReference type="EMBL" id="LR796243">
    <property type="protein sequence ID" value="CAB4130477.1"/>
    <property type="molecule type" value="Genomic_DNA"/>
</dbReference>
<organism evidence="2">
    <name type="scientific">uncultured Caudovirales phage</name>
    <dbReference type="NCBI Taxonomy" id="2100421"/>
    <lineage>
        <taxon>Viruses</taxon>
        <taxon>Duplodnaviria</taxon>
        <taxon>Heunggongvirae</taxon>
        <taxon>Uroviricota</taxon>
        <taxon>Caudoviricetes</taxon>
        <taxon>Peduoviridae</taxon>
        <taxon>Maltschvirus</taxon>
        <taxon>Maltschvirus maltsch</taxon>
    </lineage>
</organism>
<dbReference type="EMBL" id="LR796293">
    <property type="protein sequence ID" value="CAB4134738.1"/>
    <property type="molecule type" value="Genomic_DNA"/>
</dbReference>
<evidence type="ECO:0000313" key="2">
    <source>
        <dbReference type="EMBL" id="CAB4134738.1"/>
    </source>
</evidence>
<protein>
    <submittedName>
        <fullName evidence="2">Uncharacterized protein</fullName>
    </submittedName>
</protein>
<name>A0A6J5LJF4_9CAUD</name>
<reference evidence="2" key="1">
    <citation type="submission" date="2020-04" db="EMBL/GenBank/DDBJ databases">
        <authorList>
            <person name="Chiriac C."/>
            <person name="Salcher M."/>
            <person name="Ghai R."/>
            <person name="Kavagutti S V."/>
        </authorList>
    </citation>
    <scope>NUCLEOTIDE SEQUENCE</scope>
</reference>
<sequence length="94" mass="11078">MAAKHVTTIELTNEQIQSILGKTQKEYQKALELAHTAFAAKIKAQQQRADRRVERHVQTAQSWKVRYYDTYKALKAARVENHDLKKRLREGKWE</sequence>
<evidence type="ECO:0000313" key="1">
    <source>
        <dbReference type="EMBL" id="CAB4130477.1"/>
    </source>
</evidence>